<evidence type="ECO:0000256" key="2">
    <source>
        <dbReference type="ARBA" id="ARBA00012438"/>
    </source>
</evidence>
<evidence type="ECO:0000313" key="12">
    <source>
        <dbReference type="Proteomes" id="UP000501802"/>
    </source>
</evidence>
<dbReference type="SUPFAM" id="SSF48452">
    <property type="entry name" value="TPR-like"/>
    <property type="match status" value="2"/>
</dbReference>
<keyword evidence="5" id="KW-0547">Nucleotide-binding</keyword>
<dbReference type="Pfam" id="PF07568">
    <property type="entry name" value="HisKA_2"/>
    <property type="match status" value="1"/>
</dbReference>
<organism evidence="11 12">
    <name type="scientific">Spirosoma aureum</name>
    <dbReference type="NCBI Taxonomy" id="2692134"/>
    <lineage>
        <taxon>Bacteria</taxon>
        <taxon>Pseudomonadati</taxon>
        <taxon>Bacteroidota</taxon>
        <taxon>Cytophagia</taxon>
        <taxon>Cytophagales</taxon>
        <taxon>Cytophagaceae</taxon>
        <taxon>Spirosoma</taxon>
    </lineage>
</organism>
<dbReference type="InterPro" id="IPR011990">
    <property type="entry name" value="TPR-like_helical_dom_sf"/>
</dbReference>
<keyword evidence="9" id="KW-1133">Transmembrane helix</keyword>
<evidence type="ECO:0000256" key="9">
    <source>
        <dbReference type="SAM" id="Phobius"/>
    </source>
</evidence>
<evidence type="ECO:0000256" key="4">
    <source>
        <dbReference type="ARBA" id="ARBA00022679"/>
    </source>
</evidence>
<dbReference type="Gene3D" id="1.25.40.10">
    <property type="entry name" value="Tetratricopeptide repeat domain"/>
    <property type="match status" value="2"/>
</dbReference>
<keyword evidence="7" id="KW-0067">ATP-binding</keyword>
<keyword evidence="3" id="KW-0597">Phosphoprotein</keyword>
<evidence type="ECO:0000256" key="8">
    <source>
        <dbReference type="SAM" id="Coils"/>
    </source>
</evidence>
<dbReference type="EC" id="2.7.13.3" evidence="2"/>
<reference evidence="11 12" key="1">
    <citation type="submission" date="2020-03" db="EMBL/GenBank/DDBJ databases">
        <authorList>
            <person name="Kim M.K."/>
        </authorList>
    </citation>
    <scope>NUCLEOTIDE SEQUENCE [LARGE SCALE GENOMIC DNA]</scope>
    <source>
        <strain evidence="11 12">BT328</strain>
    </source>
</reference>
<dbReference type="InterPro" id="IPR036890">
    <property type="entry name" value="HATPase_C_sf"/>
</dbReference>
<accession>A0A6G9ALX8</accession>
<gene>
    <name evidence="11" type="ORF">G8759_12660</name>
</gene>
<keyword evidence="9" id="KW-0812">Transmembrane</keyword>
<dbReference type="Gene3D" id="3.30.450.20">
    <property type="entry name" value="PAS domain"/>
    <property type="match status" value="1"/>
</dbReference>
<dbReference type="SUPFAM" id="SSF55874">
    <property type="entry name" value="ATPase domain of HSP90 chaperone/DNA topoisomerase II/histidine kinase"/>
    <property type="match status" value="1"/>
</dbReference>
<dbReference type="RefSeq" id="WP_167208464.1">
    <property type="nucleotide sequence ID" value="NZ_CP050063.1"/>
</dbReference>
<evidence type="ECO:0000313" key="11">
    <source>
        <dbReference type="EMBL" id="QIP13418.1"/>
    </source>
</evidence>
<dbReference type="Proteomes" id="UP000501802">
    <property type="component" value="Chromosome"/>
</dbReference>
<comment type="catalytic activity">
    <reaction evidence="1">
        <text>ATP + protein L-histidine = ADP + protein N-phospho-L-histidine.</text>
        <dbReference type="EC" id="2.7.13.3"/>
    </reaction>
</comment>
<evidence type="ECO:0000256" key="5">
    <source>
        <dbReference type="ARBA" id="ARBA00022741"/>
    </source>
</evidence>
<feature type="transmembrane region" description="Helical" evidence="9">
    <location>
        <begin position="12"/>
        <end position="30"/>
    </location>
</feature>
<feature type="coiled-coil region" evidence="8">
    <location>
        <begin position="330"/>
        <end position="357"/>
    </location>
</feature>
<keyword evidence="6" id="KW-0418">Kinase</keyword>
<dbReference type="Gene3D" id="3.30.565.10">
    <property type="entry name" value="Histidine kinase-like ATPase, C-terminal domain"/>
    <property type="match status" value="1"/>
</dbReference>
<keyword evidence="9" id="KW-0472">Membrane</keyword>
<dbReference type="PANTHER" id="PTHR41523:SF8">
    <property type="entry name" value="ETHYLENE RESPONSE SENSOR PROTEIN"/>
    <property type="match status" value="1"/>
</dbReference>
<dbReference type="KEGG" id="spib:G8759_12660"/>
<feature type="transmembrane region" description="Helical" evidence="9">
    <location>
        <begin position="357"/>
        <end position="379"/>
    </location>
</feature>
<evidence type="ECO:0000256" key="1">
    <source>
        <dbReference type="ARBA" id="ARBA00000085"/>
    </source>
</evidence>
<evidence type="ECO:0000256" key="7">
    <source>
        <dbReference type="ARBA" id="ARBA00022840"/>
    </source>
</evidence>
<evidence type="ECO:0000256" key="3">
    <source>
        <dbReference type="ARBA" id="ARBA00022553"/>
    </source>
</evidence>
<protein>
    <recommendedName>
        <fullName evidence="2">histidine kinase</fullName>
        <ecNumber evidence="2">2.7.13.3</ecNumber>
    </recommendedName>
</protein>
<keyword evidence="8" id="KW-0175">Coiled coil</keyword>
<proteinExistence type="predicted"/>
<dbReference type="InterPro" id="IPR011495">
    <property type="entry name" value="Sig_transdc_His_kin_sub2_dim/P"/>
</dbReference>
<feature type="domain" description="Signal transduction histidine kinase subgroup 2 dimerisation and phosphoacceptor" evidence="10">
    <location>
        <begin position="395"/>
        <end position="470"/>
    </location>
</feature>
<dbReference type="GO" id="GO:0004673">
    <property type="term" value="F:protein histidine kinase activity"/>
    <property type="evidence" value="ECO:0007669"/>
    <property type="project" value="UniProtKB-EC"/>
</dbReference>
<dbReference type="EMBL" id="CP050063">
    <property type="protein sequence ID" value="QIP13418.1"/>
    <property type="molecule type" value="Genomic_DNA"/>
</dbReference>
<keyword evidence="4" id="KW-0808">Transferase</keyword>
<keyword evidence="12" id="KW-1185">Reference proteome</keyword>
<sequence length="588" mass="66948">MQLIYLRNPFIRLLVRLTCIAGGMLLPFLAPAQIPVVGKVLYEKLAKTQQEFQEAMATGDSLQVAEVCYLLGKRYNALGDYVTAQAWYIRSLRIREPLGPSENIGKTYLRMAENQIRQKQYNQAKRLVSQATANFRHIHSQHGMMGADILMAGVHELGWRMNREKPGSAPVSSLDSSLYYFKQAEQLAISLKKPSDIANVYTCMGNALMQKDGNLALPYLKKAYTINRQEKSPYGIINSSQGLANCYLALGQPLVAKKWLDEAKFIGDTARHGDYWQNGQLEESYAKVYQRMGNWKQAFLHQRKYYSFQVDALTADREGAIARAGMLYESEKKEARLKAQQNELELRQQNLDTQKRLALMTTVLFMLAGLACLVFYWLFRKYRRISEHNAKLVKEQNHRVKNNLQSITNLLGLQFNRLTDPVARKAVEESLLRVEAMALVHQRLYDGDRLIEVDLMQFIPELVNGVLRSYSFGHIQPIYVLSPIWLNADVAINVGLLLNELATNSCKYALPLHPNPMLTVGCQEENGRIQFWYEDNGPGFTLSTKGNSFGMKLIDMITQKLKGKGHFSTENGCRFTLSFDAKAMEFVH</sequence>
<name>A0A6G9ALX8_9BACT</name>
<evidence type="ECO:0000259" key="10">
    <source>
        <dbReference type="Pfam" id="PF07568"/>
    </source>
</evidence>
<dbReference type="GO" id="GO:0005524">
    <property type="term" value="F:ATP binding"/>
    <property type="evidence" value="ECO:0007669"/>
    <property type="project" value="UniProtKB-KW"/>
</dbReference>
<dbReference type="PANTHER" id="PTHR41523">
    <property type="entry name" value="TWO-COMPONENT SYSTEM SENSOR PROTEIN"/>
    <property type="match status" value="1"/>
</dbReference>
<evidence type="ECO:0000256" key="6">
    <source>
        <dbReference type="ARBA" id="ARBA00022777"/>
    </source>
</evidence>
<dbReference type="AlphaFoldDB" id="A0A6G9ALX8"/>